<gene>
    <name evidence="1" type="ORF">OCH7691_04447</name>
</gene>
<proteinExistence type="predicted"/>
<dbReference type="Proteomes" id="UP000193200">
    <property type="component" value="Unassembled WGS sequence"/>
</dbReference>
<dbReference type="InParanoid" id="A0A1Y5TZF9"/>
<evidence type="ECO:0000313" key="2">
    <source>
        <dbReference type="Proteomes" id="UP000193200"/>
    </source>
</evidence>
<name>A0A1Y5TZF9_9PROT</name>
<reference evidence="1 2" key="1">
    <citation type="submission" date="2017-03" db="EMBL/GenBank/DDBJ databases">
        <authorList>
            <person name="Afonso C.L."/>
            <person name="Miller P.J."/>
            <person name="Scott M.A."/>
            <person name="Spackman E."/>
            <person name="Goraichik I."/>
            <person name="Dimitrov K.M."/>
            <person name="Suarez D.L."/>
            <person name="Swayne D.E."/>
        </authorList>
    </citation>
    <scope>NUCLEOTIDE SEQUENCE [LARGE SCALE GENOMIC DNA]</scope>
    <source>
        <strain evidence="1 2">CECT 7691</strain>
    </source>
</reference>
<protein>
    <submittedName>
        <fullName evidence="1">Uncharacterized protein</fullName>
    </submittedName>
</protein>
<dbReference type="OrthoDB" id="9986511at2"/>
<keyword evidence="2" id="KW-1185">Reference proteome</keyword>
<sequence length="83" mass="9061">MSAFPIIRNLGGRDAVLEKLRACDTAASAVRTIDAMRMWEAPGRRGIPGWAILALMRIAETEGIAYRAADFDFDPPAVREEAA</sequence>
<dbReference type="RefSeq" id="WP_085885783.1">
    <property type="nucleotide sequence ID" value="NZ_FWFR01000008.1"/>
</dbReference>
<accession>A0A1Y5TZF9</accession>
<organism evidence="1 2">
    <name type="scientific">Oceanibacterium hippocampi</name>
    <dbReference type="NCBI Taxonomy" id="745714"/>
    <lineage>
        <taxon>Bacteria</taxon>
        <taxon>Pseudomonadati</taxon>
        <taxon>Pseudomonadota</taxon>
        <taxon>Alphaproteobacteria</taxon>
        <taxon>Sneathiellales</taxon>
        <taxon>Sneathiellaceae</taxon>
        <taxon>Oceanibacterium</taxon>
    </lineage>
</organism>
<dbReference type="EMBL" id="FWFR01000008">
    <property type="protein sequence ID" value="SLN77533.1"/>
    <property type="molecule type" value="Genomic_DNA"/>
</dbReference>
<dbReference type="AlphaFoldDB" id="A0A1Y5TZF9"/>
<evidence type="ECO:0000313" key="1">
    <source>
        <dbReference type="EMBL" id="SLN77533.1"/>
    </source>
</evidence>